<accession>A0A6I8U4J2</accession>
<organism evidence="3 4">
    <name type="scientific">Aedes aegypti</name>
    <name type="common">Yellowfever mosquito</name>
    <name type="synonym">Culex aegypti</name>
    <dbReference type="NCBI Taxonomy" id="7159"/>
    <lineage>
        <taxon>Eukaryota</taxon>
        <taxon>Metazoa</taxon>
        <taxon>Ecdysozoa</taxon>
        <taxon>Arthropoda</taxon>
        <taxon>Hexapoda</taxon>
        <taxon>Insecta</taxon>
        <taxon>Pterygota</taxon>
        <taxon>Neoptera</taxon>
        <taxon>Endopterygota</taxon>
        <taxon>Diptera</taxon>
        <taxon>Nematocera</taxon>
        <taxon>Culicoidea</taxon>
        <taxon>Culicidae</taxon>
        <taxon>Culicinae</taxon>
        <taxon>Aedini</taxon>
        <taxon>Aedes</taxon>
        <taxon>Stegomyia</taxon>
    </lineage>
</organism>
<dbReference type="AlphaFoldDB" id="A0A6I8U4J2"/>
<name>A0A6I8U4J2_AEDAE</name>
<protein>
    <submittedName>
        <fullName evidence="3">Uncharacterized protein</fullName>
    </submittedName>
</protein>
<dbReference type="EnsemblMetazoa" id="AAEL023868-RA">
    <property type="protein sequence ID" value="AAEL023868-PA"/>
    <property type="gene ID" value="AAEL023868"/>
</dbReference>
<feature type="chain" id="PRO_5043377678" evidence="2">
    <location>
        <begin position="21"/>
        <end position="117"/>
    </location>
</feature>
<evidence type="ECO:0000313" key="4">
    <source>
        <dbReference type="Proteomes" id="UP000008820"/>
    </source>
</evidence>
<feature type="region of interest" description="Disordered" evidence="1">
    <location>
        <begin position="31"/>
        <end position="50"/>
    </location>
</feature>
<gene>
    <name evidence="3" type="primary">110675202</name>
</gene>
<keyword evidence="4" id="KW-1185">Reference proteome</keyword>
<evidence type="ECO:0000313" key="3">
    <source>
        <dbReference type="EnsemblMetazoa" id="AAEL023868-PA"/>
    </source>
</evidence>
<dbReference type="Proteomes" id="UP000008820">
    <property type="component" value="Chromosome 2"/>
</dbReference>
<reference evidence="3 4" key="1">
    <citation type="submission" date="2017-06" db="EMBL/GenBank/DDBJ databases">
        <title>Aedes aegypti genome working group (AGWG) sequencing and assembly.</title>
        <authorList>
            <consortium name="Aedes aegypti Genome Working Group (AGWG)"/>
            <person name="Matthews B.J."/>
        </authorList>
    </citation>
    <scope>NUCLEOTIDE SEQUENCE [LARGE SCALE GENOMIC DNA]</scope>
    <source>
        <strain evidence="3 4">LVP_AGWG</strain>
    </source>
</reference>
<sequence>MLPFAIISLFVVTYLAGAMANPPYEPNFHGYPGAMNHPHPMEEAPPVSPTCGSNLLIGCGDPQATQVPCSPSDHGPKQHDRPAYHYGRPHSIGYRRPMDSEMDEADFGEDSFEDYRD</sequence>
<dbReference type="InParanoid" id="A0A6I8U4J2"/>
<evidence type="ECO:0000256" key="1">
    <source>
        <dbReference type="SAM" id="MobiDB-lite"/>
    </source>
</evidence>
<feature type="compositionally biased region" description="Basic and acidic residues" evidence="1">
    <location>
        <begin position="74"/>
        <end position="83"/>
    </location>
</feature>
<feature type="signal peptide" evidence="2">
    <location>
        <begin position="1"/>
        <end position="20"/>
    </location>
</feature>
<keyword evidence="2" id="KW-0732">Signal</keyword>
<evidence type="ECO:0000256" key="2">
    <source>
        <dbReference type="SAM" id="SignalP"/>
    </source>
</evidence>
<feature type="compositionally biased region" description="Acidic residues" evidence="1">
    <location>
        <begin position="100"/>
        <end position="117"/>
    </location>
</feature>
<feature type="region of interest" description="Disordered" evidence="1">
    <location>
        <begin position="62"/>
        <end position="117"/>
    </location>
</feature>
<proteinExistence type="predicted"/>
<reference evidence="3" key="2">
    <citation type="submission" date="2020-05" db="UniProtKB">
        <authorList>
            <consortium name="EnsemblMetazoa"/>
        </authorList>
    </citation>
    <scope>IDENTIFICATION</scope>
    <source>
        <strain evidence="3">LVP_AGWG</strain>
    </source>
</reference>